<protein>
    <submittedName>
        <fullName evidence="1">5935_t:CDS:1</fullName>
    </submittedName>
</protein>
<dbReference type="Proteomes" id="UP000789831">
    <property type="component" value="Unassembled WGS sequence"/>
</dbReference>
<dbReference type="EMBL" id="CAJVPL010000024">
    <property type="protein sequence ID" value="CAG8435217.1"/>
    <property type="molecule type" value="Genomic_DNA"/>
</dbReference>
<evidence type="ECO:0000313" key="2">
    <source>
        <dbReference type="Proteomes" id="UP000789831"/>
    </source>
</evidence>
<accession>A0A9N8V1V2</accession>
<comment type="caution">
    <text evidence="1">The sequence shown here is derived from an EMBL/GenBank/DDBJ whole genome shotgun (WGS) entry which is preliminary data.</text>
</comment>
<name>A0A9N8V1V2_9GLOM</name>
<reference evidence="1" key="1">
    <citation type="submission" date="2021-06" db="EMBL/GenBank/DDBJ databases">
        <authorList>
            <person name="Kallberg Y."/>
            <person name="Tangrot J."/>
            <person name="Rosling A."/>
        </authorList>
    </citation>
    <scope>NUCLEOTIDE SEQUENCE</scope>
    <source>
        <strain evidence="1">MT106</strain>
    </source>
</reference>
<keyword evidence="2" id="KW-1185">Reference proteome</keyword>
<sequence>MPCSEEQKKIKEAGQEFFNSEGYKKGEYTEEDYKNLLIYCENDVRIQKENVDRINQQIKDAIKKAKGKELSARSMIYKKGTQAGLALYTLRSLIPEFNHYFPNFSDPKFDDRREFVQKCYQGGTSMFPGEMRNNPMPIGIDTGFYEIHVESLELNKKLSRIPLIELFGEEGVKKG</sequence>
<evidence type="ECO:0000313" key="1">
    <source>
        <dbReference type="EMBL" id="CAG8435217.1"/>
    </source>
</evidence>
<dbReference type="AlphaFoldDB" id="A0A9N8V1V2"/>
<proteinExistence type="predicted"/>
<gene>
    <name evidence="1" type="ORF">AGERDE_LOCUS490</name>
</gene>
<organism evidence="1 2">
    <name type="scientific">Ambispora gerdemannii</name>
    <dbReference type="NCBI Taxonomy" id="144530"/>
    <lineage>
        <taxon>Eukaryota</taxon>
        <taxon>Fungi</taxon>
        <taxon>Fungi incertae sedis</taxon>
        <taxon>Mucoromycota</taxon>
        <taxon>Glomeromycotina</taxon>
        <taxon>Glomeromycetes</taxon>
        <taxon>Archaeosporales</taxon>
        <taxon>Ambisporaceae</taxon>
        <taxon>Ambispora</taxon>
    </lineage>
</organism>